<keyword evidence="2" id="KW-1003">Cell membrane</keyword>
<evidence type="ECO:0000256" key="4">
    <source>
        <dbReference type="ARBA" id="ARBA00022989"/>
    </source>
</evidence>
<dbReference type="AlphaFoldDB" id="A0A376H0C5"/>
<feature type="domain" description="ABC3 transporter permease C-terminal" evidence="8">
    <location>
        <begin position="774"/>
        <end position="889"/>
    </location>
</feature>
<keyword evidence="5 7" id="KW-0472">Membrane</keyword>
<feature type="transmembrane region" description="Helical" evidence="7">
    <location>
        <begin position="862"/>
        <end position="882"/>
    </location>
</feature>
<evidence type="ECO:0000313" key="10">
    <source>
        <dbReference type="Proteomes" id="UP000254807"/>
    </source>
</evidence>
<keyword evidence="10" id="KW-1185">Reference proteome</keyword>
<feature type="transmembrane region" description="Helical" evidence="7">
    <location>
        <begin position="463"/>
        <end position="489"/>
    </location>
</feature>
<evidence type="ECO:0000256" key="6">
    <source>
        <dbReference type="SAM" id="Coils"/>
    </source>
</evidence>
<dbReference type="PANTHER" id="PTHR30287">
    <property type="entry name" value="MEMBRANE COMPONENT OF PREDICTED ABC SUPERFAMILY METABOLITE UPTAKE TRANSPORTER"/>
    <property type="match status" value="1"/>
</dbReference>
<dbReference type="EMBL" id="UFYW01000001">
    <property type="protein sequence ID" value="STD83746.1"/>
    <property type="molecule type" value="Genomic_DNA"/>
</dbReference>
<dbReference type="OrthoDB" id="5137249at2"/>
<keyword evidence="6" id="KW-0175">Coiled coil</keyword>
<feature type="transmembrane region" description="Helical" evidence="7">
    <location>
        <begin position="369"/>
        <end position="391"/>
    </location>
</feature>
<evidence type="ECO:0000259" key="8">
    <source>
        <dbReference type="Pfam" id="PF02687"/>
    </source>
</evidence>
<dbReference type="RefSeq" id="WP_060813763.1">
    <property type="nucleotide sequence ID" value="NZ_JAJGOJ010000006.1"/>
</dbReference>
<evidence type="ECO:0000256" key="1">
    <source>
        <dbReference type="ARBA" id="ARBA00004651"/>
    </source>
</evidence>
<feature type="coiled-coil region" evidence="6">
    <location>
        <begin position="262"/>
        <end position="346"/>
    </location>
</feature>
<dbReference type="GO" id="GO:0005886">
    <property type="term" value="C:plasma membrane"/>
    <property type="evidence" value="ECO:0007669"/>
    <property type="project" value="UniProtKB-SubCell"/>
</dbReference>
<dbReference type="PANTHER" id="PTHR30287:SF1">
    <property type="entry name" value="INNER MEMBRANE PROTEIN"/>
    <property type="match status" value="1"/>
</dbReference>
<gene>
    <name evidence="9" type="ORF">NCTC12360_02232</name>
</gene>
<protein>
    <submittedName>
        <fullName evidence="9">Permease domain-containing protein</fullName>
    </submittedName>
</protein>
<evidence type="ECO:0000256" key="2">
    <source>
        <dbReference type="ARBA" id="ARBA00022475"/>
    </source>
</evidence>
<evidence type="ECO:0000256" key="3">
    <source>
        <dbReference type="ARBA" id="ARBA00022692"/>
    </source>
</evidence>
<evidence type="ECO:0000256" key="5">
    <source>
        <dbReference type="ARBA" id="ARBA00023136"/>
    </source>
</evidence>
<proteinExistence type="predicted"/>
<reference evidence="9 10" key="1">
    <citation type="submission" date="2018-06" db="EMBL/GenBank/DDBJ databases">
        <authorList>
            <consortium name="Pathogen Informatics"/>
            <person name="Doyle S."/>
        </authorList>
    </citation>
    <scope>NUCLEOTIDE SEQUENCE [LARGE SCALE GENOMIC DNA]</scope>
    <source>
        <strain evidence="9 10">NCTC12360</strain>
    </source>
</reference>
<dbReference type="Pfam" id="PF02687">
    <property type="entry name" value="FtsX"/>
    <property type="match status" value="2"/>
</dbReference>
<dbReference type="Proteomes" id="UP000254807">
    <property type="component" value="Unassembled WGS sequence"/>
</dbReference>
<accession>A0A376H0C5</accession>
<name>A0A376H0C5_ENTGA</name>
<dbReference type="InterPro" id="IPR038766">
    <property type="entry name" value="Membrane_comp_ABC_pdt"/>
</dbReference>
<evidence type="ECO:0000256" key="7">
    <source>
        <dbReference type="SAM" id="Phobius"/>
    </source>
</evidence>
<dbReference type="InterPro" id="IPR003838">
    <property type="entry name" value="ABC3_permease_C"/>
</dbReference>
<sequence>MKNKTYLKASLREIKQSKGRFIAIVLIIFLGTFLYVGVKATGPILNHSASTYVDEHNLADMQVTSTLGITDQDLKVAKESGIQVESGYQFYYVAEADEVVQINSYNKNHEQNALILEEGHLPKNSNEIVLDTQAKEYGYQLNDTYTIDSQDTIKDKNFKIVGFADSPLFISKAERGYANVGSGTVTYFAYLPENQFLSDVQSVLYLSFDNVKDLETYSDSYQEKMEKNQEKVETLFADRPQERVAEIKHDAMEELKPAKEKIETGKAQLLDAQTELDAAKAQIEQQKSAILLLPSQQQAGAIEQLKTAESTLTKQQNQINEEKEKLADAESTLQKKEDEINEMEEPTYLFNLRKDNPGFQEYGGLSDRIAAIANVFPVFFFFIAALITFTTMTRMVEENRKEIGTLKALGYAKREIARKYIIYALLSSSIGILLGAVLGIEFLPRLIYFLSSERYLLGGVRVYYVWGPIIQATVAFILATLGAALVVLYRDLREKPAQLLQARAPKPGKRIFLEYIQPLWSRLSFNQKISYRNIFRYKSRMIMAIIGIAGCAGLMVAGVGLKDSLSAVSQKQFGPITDYQAIVTLKDSKANNTEVFEILEEDPTIQQSLLVLNETIELRSKEQGKQSLSLVVPSDTDSFSNYMHLHSADGKKMSLDDGAILTMKYAELFDIHIGDELTFYDKDQTAVTVKVAGIAENYLGNSLYLSRNDYEKATNTNYQPTSLLIKSKKMKQKQEDALAKELLKTDQVQNTTFLSSQIKAQNESMGNLNSIVLILVILSGALAFVVLYNLTNINVSERIRELSTIKVLGFYDKEVTMYIVRENVVFTLLGILAGYGVGYLLTDFILRQASMENMVFPLVISWAAYALAGGMTILFTIIVMLVTHYKLKHVDMIDALKSNE</sequence>
<feature type="transmembrane region" description="Helical" evidence="7">
    <location>
        <begin position="420"/>
        <end position="443"/>
    </location>
</feature>
<organism evidence="9 10">
    <name type="scientific">Enterococcus gallinarum</name>
    <dbReference type="NCBI Taxonomy" id="1353"/>
    <lineage>
        <taxon>Bacteria</taxon>
        <taxon>Bacillati</taxon>
        <taxon>Bacillota</taxon>
        <taxon>Bacilli</taxon>
        <taxon>Lactobacillales</taxon>
        <taxon>Enterococcaceae</taxon>
        <taxon>Enterococcus</taxon>
    </lineage>
</organism>
<keyword evidence="4 7" id="KW-1133">Transmembrane helix</keyword>
<feature type="transmembrane region" description="Helical" evidence="7">
    <location>
        <begin position="771"/>
        <end position="790"/>
    </location>
</feature>
<comment type="subcellular location">
    <subcellularLocation>
        <location evidence="1">Cell membrane</location>
        <topology evidence="1">Multi-pass membrane protein</topology>
    </subcellularLocation>
</comment>
<keyword evidence="3 7" id="KW-0812">Transmembrane</keyword>
<feature type="domain" description="ABC3 transporter permease C-terminal" evidence="8">
    <location>
        <begin position="374"/>
        <end position="490"/>
    </location>
</feature>
<feature type="transmembrane region" description="Helical" evidence="7">
    <location>
        <begin position="823"/>
        <end position="842"/>
    </location>
</feature>
<feature type="transmembrane region" description="Helical" evidence="7">
    <location>
        <begin position="541"/>
        <end position="561"/>
    </location>
</feature>
<feature type="transmembrane region" description="Helical" evidence="7">
    <location>
        <begin position="21"/>
        <end position="38"/>
    </location>
</feature>
<evidence type="ECO:0000313" key="9">
    <source>
        <dbReference type="EMBL" id="STD83746.1"/>
    </source>
</evidence>